<proteinExistence type="predicted"/>
<name>A0ABW3SQK2_9BACT</name>
<organism evidence="1 2">
    <name type="scientific">Pontibacter rugosus</name>
    <dbReference type="NCBI Taxonomy" id="1745966"/>
    <lineage>
        <taxon>Bacteria</taxon>
        <taxon>Pseudomonadati</taxon>
        <taxon>Bacteroidota</taxon>
        <taxon>Cytophagia</taxon>
        <taxon>Cytophagales</taxon>
        <taxon>Hymenobacteraceae</taxon>
        <taxon>Pontibacter</taxon>
    </lineage>
</organism>
<protein>
    <recommendedName>
        <fullName evidence="3">Signal transduction histidine kinase dimerisation/phosphoacceptor domain-containing protein</fullName>
    </recommendedName>
</protein>
<reference evidence="2" key="1">
    <citation type="journal article" date="2019" name="Int. J. Syst. Evol. Microbiol.">
        <title>The Global Catalogue of Microorganisms (GCM) 10K type strain sequencing project: providing services to taxonomists for standard genome sequencing and annotation.</title>
        <authorList>
            <consortium name="The Broad Institute Genomics Platform"/>
            <consortium name="The Broad Institute Genome Sequencing Center for Infectious Disease"/>
            <person name="Wu L."/>
            <person name="Ma J."/>
        </authorList>
    </citation>
    <scope>NUCLEOTIDE SEQUENCE [LARGE SCALE GENOMIC DNA]</scope>
    <source>
        <strain evidence="2">JCM 31319</strain>
    </source>
</reference>
<dbReference type="Proteomes" id="UP001597094">
    <property type="component" value="Unassembled WGS sequence"/>
</dbReference>
<dbReference type="RefSeq" id="WP_377528363.1">
    <property type="nucleotide sequence ID" value="NZ_JBHTLD010000121.1"/>
</dbReference>
<sequence length="287" mass="32976">MAVENQILRITYEAFSRFSNQLVRCRSLQAVADCFQVNLKYLFNFHTFRASYKRGDLYLHLQVSATGAELVEGNAPAYYPFELDLIAEHTPRYWNSLHELALPAAYTLPAEEEGELWGWLIQNDADRHIVVSVLSGRSKFFTRKDIAFLKLVAESLEAKLFELCLLRELDQNNIQLKDALHTINEQNLVISSIMDYQQEVIIERTQEVAAKNARLLEVSVQNAHNVREPLTRILGLINVLDMRTWSLEQITSEILPRLKTSAQDLDETLKDVIEKSTADLKELQVQV</sequence>
<dbReference type="SUPFAM" id="SSF47384">
    <property type="entry name" value="Homodimeric domain of signal transducing histidine kinase"/>
    <property type="match status" value="1"/>
</dbReference>
<evidence type="ECO:0000313" key="2">
    <source>
        <dbReference type="Proteomes" id="UP001597094"/>
    </source>
</evidence>
<evidence type="ECO:0000313" key="1">
    <source>
        <dbReference type="EMBL" id="MFD1187174.1"/>
    </source>
</evidence>
<dbReference type="InterPro" id="IPR036097">
    <property type="entry name" value="HisK_dim/P_sf"/>
</dbReference>
<dbReference type="EMBL" id="JBHTLD010000121">
    <property type="protein sequence ID" value="MFD1187174.1"/>
    <property type="molecule type" value="Genomic_DNA"/>
</dbReference>
<keyword evidence="2" id="KW-1185">Reference proteome</keyword>
<accession>A0ABW3SQK2</accession>
<evidence type="ECO:0008006" key="3">
    <source>
        <dbReference type="Google" id="ProtNLM"/>
    </source>
</evidence>
<comment type="caution">
    <text evidence="1">The sequence shown here is derived from an EMBL/GenBank/DDBJ whole genome shotgun (WGS) entry which is preliminary data.</text>
</comment>
<gene>
    <name evidence="1" type="ORF">ACFQ2O_13240</name>
</gene>